<organism evidence="1 2">
    <name type="scientific">Panagrolaimus sp. JU765</name>
    <dbReference type="NCBI Taxonomy" id="591449"/>
    <lineage>
        <taxon>Eukaryota</taxon>
        <taxon>Metazoa</taxon>
        <taxon>Ecdysozoa</taxon>
        <taxon>Nematoda</taxon>
        <taxon>Chromadorea</taxon>
        <taxon>Rhabditida</taxon>
        <taxon>Tylenchina</taxon>
        <taxon>Panagrolaimomorpha</taxon>
        <taxon>Panagrolaimoidea</taxon>
        <taxon>Panagrolaimidae</taxon>
        <taxon>Panagrolaimus</taxon>
    </lineage>
</organism>
<accession>A0AC34QP23</accession>
<name>A0AC34QP23_9BILA</name>
<dbReference type="WBParaSite" id="JU765_v2.g17969.t1">
    <property type="protein sequence ID" value="JU765_v2.g17969.t1"/>
    <property type="gene ID" value="JU765_v2.g17969"/>
</dbReference>
<protein>
    <submittedName>
        <fullName evidence="2">Major facilitator superfamily (MFS) profile domain-containing protein</fullName>
    </submittedName>
</protein>
<sequence length="296" mass="32058">MFVGIVVGGLSMGYLMDYYGRKATAVYIRSFLGILSAICMIGAKFLMSIELYVIGHFLAGIICSLKVVLFIYVAECAPDNRRGISSMTIGSGSALIMLAIQPLCLPNVFGNESRWTGLPAVCLIMAVIHFLIGALFPQSPKHLYITEHKKDEAVASIRFYHGSEVDIDLIEEEYEGEKAIMSQGHISLKQVWDNPTLRWSLLICLVCGFVPAASAINIKSQYQVAMFLTFGMDQSQAMLALMLMSLLNLPALSSSLGIVGSLGGSLAIMLGLLNMTPIMISELCPHVARAPIGQVG</sequence>
<evidence type="ECO:0000313" key="2">
    <source>
        <dbReference type="WBParaSite" id="JU765_v2.g17969.t1"/>
    </source>
</evidence>
<reference evidence="2" key="1">
    <citation type="submission" date="2022-11" db="UniProtKB">
        <authorList>
            <consortium name="WormBaseParasite"/>
        </authorList>
    </citation>
    <scope>IDENTIFICATION</scope>
</reference>
<evidence type="ECO:0000313" key="1">
    <source>
        <dbReference type="Proteomes" id="UP000887576"/>
    </source>
</evidence>
<proteinExistence type="predicted"/>
<dbReference type="Proteomes" id="UP000887576">
    <property type="component" value="Unplaced"/>
</dbReference>